<evidence type="ECO:0000313" key="12">
    <source>
        <dbReference type="Proteomes" id="UP000182983"/>
    </source>
</evidence>
<name>A0A1H6IFC8_MAGFU</name>
<dbReference type="RefSeq" id="WP_074768841.1">
    <property type="nucleotide sequence ID" value="NZ_FNWO01000010.1"/>
</dbReference>
<feature type="transmembrane region" description="Helical" evidence="7">
    <location>
        <begin position="260"/>
        <end position="285"/>
    </location>
</feature>
<dbReference type="InterPro" id="IPR002668">
    <property type="entry name" value="CNT_N_dom"/>
</dbReference>
<keyword evidence="12" id="KW-1185">Reference proteome</keyword>
<feature type="transmembrane region" description="Helical" evidence="7">
    <location>
        <begin position="306"/>
        <end position="324"/>
    </location>
</feature>
<keyword evidence="5 7" id="KW-1133">Transmembrane helix</keyword>
<gene>
    <name evidence="11" type="ORF">SAMN04244559_02378</name>
</gene>
<comment type="similarity">
    <text evidence="2">Belongs to the concentrative nucleoside transporter (CNT) (TC 2.A.41) family.</text>
</comment>
<keyword evidence="3" id="KW-1003">Cell membrane</keyword>
<evidence type="ECO:0000256" key="5">
    <source>
        <dbReference type="ARBA" id="ARBA00022989"/>
    </source>
</evidence>
<feature type="domain" description="Nucleoside transporter/FeoB GTPase Gate" evidence="10">
    <location>
        <begin position="99"/>
        <end position="196"/>
    </location>
</feature>
<dbReference type="AlphaFoldDB" id="A0A1H6IFC8"/>
<reference evidence="12" key="1">
    <citation type="submission" date="2016-10" db="EMBL/GenBank/DDBJ databases">
        <authorList>
            <person name="Varghese N."/>
            <person name="Submissions S."/>
        </authorList>
    </citation>
    <scope>NUCLEOTIDE SEQUENCE [LARGE SCALE GENOMIC DNA]</scope>
    <source>
        <strain evidence="12">DSM 13234</strain>
    </source>
</reference>
<feature type="transmembrane region" description="Helical" evidence="7">
    <location>
        <begin position="354"/>
        <end position="377"/>
    </location>
</feature>
<evidence type="ECO:0000256" key="2">
    <source>
        <dbReference type="ARBA" id="ARBA00009033"/>
    </source>
</evidence>
<dbReference type="Proteomes" id="UP000182983">
    <property type="component" value="Unassembled WGS sequence"/>
</dbReference>
<protein>
    <submittedName>
        <fullName evidence="11">Concentrative nucleoside transporter, CNT family</fullName>
    </submittedName>
</protein>
<evidence type="ECO:0000259" key="8">
    <source>
        <dbReference type="Pfam" id="PF01773"/>
    </source>
</evidence>
<feature type="transmembrane region" description="Helical" evidence="7">
    <location>
        <begin position="93"/>
        <end position="116"/>
    </location>
</feature>
<dbReference type="InterPro" id="IPR011657">
    <property type="entry name" value="CNT_C_dom"/>
</dbReference>
<feature type="domain" description="Concentrative nucleoside transporter C-terminal" evidence="9">
    <location>
        <begin position="206"/>
        <end position="409"/>
    </location>
</feature>
<evidence type="ECO:0000256" key="3">
    <source>
        <dbReference type="ARBA" id="ARBA00022475"/>
    </source>
</evidence>
<dbReference type="InterPro" id="IPR011642">
    <property type="entry name" value="Gate_dom"/>
</dbReference>
<comment type="subcellular location">
    <subcellularLocation>
        <location evidence="1">Cell membrane</location>
        <topology evidence="1">Multi-pass membrane protein</topology>
    </subcellularLocation>
</comment>
<evidence type="ECO:0000259" key="9">
    <source>
        <dbReference type="Pfam" id="PF07662"/>
    </source>
</evidence>
<keyword evidence="4 7" id="KW-0812">Transmembrane</keyword>
<dbReference type="Pfam" id="PF07662">
    <property type="entry name" value="Nucleos_tra2_C"/>
    <property type="match status" value="1"/>
</dbReference>
<keyword evidence="6 7" id="KW-0472">Membrane</keyword>
<proteinExistence type="inferred from homology"/>
<feature type="transmembrane region" description="Helical" evidence="7">
    <location>
        <begin position="61"/>
        <end position="81"/>
    </location>
</feature>
<dbReference type="GO" id="GO:0005886">
    <property type="term" value="C:plasma membrane"/>
    <property type="evidence" value="ECO:0007669"/>
    <property type="project" value="UniProtKB-SubCell"/>
</dbReference>
<evidence type="ECO:0000256" key="7">
    <source>
        <dbReference type="SAM" id="Phobius"/>
    </source>
</evidence>
<feature type="transmembrane region" description="Helical" evidence="7">
    <location>
        <begin position="136"/>
        <end position="161"/>
    </location>
</feature>
<accession>A0A1H6IFC8</accession>
<dbReference type="Pfam" id="PF01773">
    <property type="entry name" value="Nucleos_tra2_N"/>
    <property type="match status" value="1"/>
</dbReference>
<feature type="transmembrane region" description="Helical" evidence="7">
    <location>
        <begin position="389"/>
        <end position="411"/>
    </location>
</feature>
<dbReference type="OrthoDB" id="9766455at2"/>
<feature type="transmembrane region" description="Helical" evidence="7">
    <location>
        <begin position="173"/>
        <end position="195"/>
    </location>
</feature>
<evidence type="ECO:0000256" key="4">
    <source>
        <dbReference type="ARBA" id="ARBA00022692"/>
    </source>
</evidence>
<dbReference type="GO" id="GO:0015293">
    <property type="term" value="F:symporter activity"/>
    <property type="evidence" value="ECO:0007669"/>
    <property type="project" value="TreeGrafter"/>
</dbReference>
<dbReference type="InterPro" id="IPR008276">
    <property type="entry name" value="C_nuclsd_transpt"/>
</dbReference>
<sequence length="412" mass="42374">MLQSLAGLAGLILIAILLSEKRRQAPIRLILAGLAIQIGLALLLLKVPAAKGLFLALNEAVDALQAATLTGTAFVFGYVGGGPAPWSIANPSAGFVLAFQALPMVLVMSALSALLYHWRILPLVVRTISRLLERALGVGGAVGVSASATAFLGMIEAPLLIRPYIAALSRGELFLVMTTGMSTIAGTVMVLYATFLKGVIPDPIGHLLTASLISIPAAIMVGKIMIPDEARTGAASLSDAHGYGGAMDAVVHGTLDGVRLLVGICAMLVVLVALVSLANGVLAHLPPVWGEPLSLQRMLGWAMAPVAWMMGVPSAEIVTAGSLMGTKTVLNELLAYLQLAQLPEGALSERSRLIMTYGLCGFANLGSLGILIAGLSVMAPTRRAEIVGLGARSIVSGTLASCITGAVVGLLL</sequence>
<evidence type="ECO:0000313" key="11">
    <source>
        <dbReference type="EMBL" id="SEH44957.1"/>
    </source>
</evidence>
<dbReference type="PANTHER" id="PTHR10590:SF4">
    <property type="entry name" value="SOLUTE CARRIER FAMILY 28 MEMBER 3"/>
    <property type="match status" value="1"/>
</dbReference>
<feature type="transmembrane region" description="Helical" evidence="7">
    <location>
        <begin position="207"/>
        <end position="226"/>
    </location>
</feature>
<dbReference type="GO" id="GO:0005337">
    <property type="term" value="F:nucleoside transmembrane transporter activity"/>
    <property type="evidence" value="ECO:0007669"/>
    <property type="project" value="InterPro"/>
</dbReference>
<dbReference type="EMBL" id="FNWO01000010">
    <property type="protein sequence ID" value="SEH44957.1"/>
    <property type="molecule type" value="Genomic_DNA"/>
</dbReference>
<evidence type="ECO:0000259" key="10">
    <source>
        <dbReference type="Pfam" id="PF07670"/>
    </source>
</evidence>
<feature type="domain" description="Concentrative nucleoside transporter N-terminal" evidence="8">
    <location>
        <begin position="6"/>
        <end position="78"/>
    </location>
</feature>
<feature type="transmembrane region" description="Helical" evidence="7">
    <location>
        <begin position="29"/>
        <end position="49"/>
    </location>
</feature>
<dbReference type="PANTHER" id="PTHR10590">
    <property type="entry name" value="SODIUM/NUCLEOSIDE COTRANSPORTER"/>
    <property type="match status" value="1"/>
</dbReference>
<dbReference type="Pfam" id="PF07670">
    <property type="entry name" value="Gate"/>
    <property type="match status" value="1"/>
</dbReference>
<organism evidence="11 12">
    <name type="scientific">Magnetospirillum fulvum</name>
    <name type="common">Rhodospirillum fulvum</name>
    <dbReference type="NCBI Taxonomy" id="1082"/>
    <lineage>
        <taxon>Bacteria</taxon>
        <taxon>Pseudomonadati</taxon>
        <taxon>Pseudomonadota</taxon>
        <taxon>Alphaproteobacteria</taxon>
        <taxon>Rhodospirillales</taxon>
        <taxon>Rhodospirillaceae</taxon>
        <taxon>Magnetospirillum</taxon>
    </lineage>
</organism>
<evidence type="ECO:0000256" key="6">
    <source>
        <dbReference type="ARBA" id="ARBA00023136"/>
    </source>
</evidence>
<evidence type="ECO:0000256" key="1">
    <source>
        <dbReference type="ARBA" id="ARBA00004651"/>
    </source>
</evidence>